<dbReference type="EMBL" id="KN123111">
    <property type="protein sequence ID" value="KFO26693.1"/>
    <property type="molecule type" value="Genomic_DNA"/>
</dbReference>
<protein>
    <submittedName>
        <fullName evidence="1">Uncharacterized protein</fullName>
    </submittedName>
</protein>
<keyword evidence="2" id="KW-1185">Reference proteome</keyword>
<accession>A0A091D8D0</accession>
<dbReference type="Proteomes" id="UP000028990">
    <property type="component" value="Unassembled WGS sequence"/>
</dbReference>
<name>A0A091D8D0_FUKDA</name>
<gene>
    <name evidence="1" type="ORF">H920_11909</name>
</gene>
<organism evidence="1 2">
    <name type="scientific">Fukomys damarensis</name>
    <name type="common">Damaraland mole rat</name>
    <name type="synonym">Cryptomys damarensis</name>
    <dbReference type="NCBI Taxonomy" id="885580"/>
    <lineage>
        <taxon>Eukaryota</taxon>
        <taxon>Metazoa</taxon>
        <taxon>Chordata</taxon>
        <taxon>Craniata</taxon>
        <taxon>Vertebrata</taxon>
        <taxon>Euteleostomi</taxon>
        <taxon>Mammalia</taxon>
        <taxon>Eutheria</taxon>
        <taxon>Euarchontoglires</taxon>
        <taxon>Glires</taxon>
        <taxon>Rodentia</taxon>
        <taxon>Hystricomorpha</taxon>
        <taxon>Bathyergidae</taxon>
        <taxon>Fukomys</taxon>
    </lineage>
</organism>
<evidence type="ECO:0000313" key="2">
    <source>
        <dbReference type="Proteomes" id="UP000028990"/>
    </source>
</evidence>
<proteinExistence type="predicted"/>
<evidence type="ECO:0000313" key="1">
    <source>
        <dbReference type="EMBL" id="KFO26693.1"/>
    </source>
</evidence>
<sequence length="112" mass="12590">MCYTDLRITKLKTLVTHIHIATTNTSAIVIKELWGDKSILHWKKELGGKAADTCKGNEEFKEKKSGTGIETEDVIPLTRTWTHIIVEMMLGKYHSVENTDTGTHQAHSKVIS</sequence>
<reference evidence="1 2" key="1">
    <citation type="submission" date="2013-11" db="EMBL/GenBank/DDBJ databases">
        <title>The Damaraland mole rat (Fukomys damarensis) genome and evolution of African mole rats.</title>
        <authorList>
            <person name="Gladyshev V.N."/>
            <person name="Fang X."/>
        </authorList>
    </citation>
    <scope>NUCLEOTIDE SEQUENCE [LARGE SCALE GENOMIC DNA]</scope>
    <source>
        <tissue evidence="1">Liver</tissue>
    </source>
</reference>
<dbReference type="AlphaFoldDB" id="A0A091D8D0"/>